<keyword evidence="5" id="KW-1133">Transmembrane helix</keyword>
<feature type="compositionally biased region" description="Pro residues" evidence="4">
    <location>
        <begin position="202"/>
        <end position="215"/>
    </location>
</feature>
<sequence>MYPLEVVADGRRYLFDAGTTVVCGRSPDAHVALTDRRVGRVHARLAFADGAWFVHDENSRNGTWLSGARVTTQRVDHEITMHLGNPVNGALVFLRPHRDASTAPTMVTRPPAAAGARPAAEPTLGGQSIPATPAPAVSQQPTQVVAPPPGSPPSAPPGSPPPGSPAQAGAPAQPPGQVPASGSPAQAGATAVQPAVPARQGPFPPPAATFPQVPPAQPTPVLVARLGARTLVYPMGAHVRVGRDPRLEAVTDHPMVSGQHGVLTSDPDGATFTDTSERGTYRDGKPIKGPLRITEPTVLRLGDPATGEELGITPPLTIERMRAGRRRRAMVRTLTVVAGVMAVVMMAGIGAILWTRGDGGANENAAAVPTNAVAPGAGTGVPSALSPQLLHRAETATVRLLQGGVDDHSGWGSGTILTADGLILTNAHVAAPRAPGLAVALATPASAFEADPPFLTVEFIDSDDSAAQARYRARPVAVDGYLDLAVVAIYADTAGNPVDRSTLNLPFLELGDVGKVRLGQAVTILGYPGVSGSDTITVTTGVISTFIRDPLRHVDDPRFEMETTARVAHGNSGGAAITDAGELVGVPSLAIPGTGSDLSWRLRSVTQARPLIDAARAGRPYESDLLVKLGSARVTQVGVGADAAQACAGNPSVPSGSPNAVFGFRYEAAMPGLDVAFLLRLPDGQVVRTGASQTQNVPGLPQGVLRTPTGCVAYSVNASGLGANALPDGVYQAQLLGGENLDPMGPAATLRVGA</sequence>
<keyword evidence="1" id="KW-0597">Phosphoprotein</keyword>
<dbReference type="PROSITE" id="PS50006">
    <property type="entry name" value="FHA_DOMAIN"/>
    <property type="match status" value="2"/>
</dbReference>
<feature type="compositionally biased region" description="Pro residues" evidence="4">
    <location>
        <begin position="146"/>
        <end position="164"/>
    </location>
</feature>
<keyword evidence="5" id="KW-0812">Transmembrane</keyword>
<dbReference type="EMBL" id="BAAALS010000025">
    <property type="protein sequence ID" value="GAA1768611.1"/>
    <property type="molecule type" value="Genomic_DNA"/>
</dbReference>
<protein>
    <recommendedName>
        <fullName evidence="6">FHA domain-containing protein</fullName>
    </recommendedName>
</protein>
<evidence type="ECO:0000313" key="8">
    <source>
        <dbReference type="Proteomes" id="UP001500655"/>
    </source>
</evidence>
<dbReference type="InterPro" id="IPR000253">
    <property type="entry name" value="FHA_dom"/>
</dbReference>
<dbReference type="SUPFAM" id="SSF49879">
    <property type="entry name" value="SMAD/FHA domain"/>
    <property type="match status" value="2"/>
</dbReference>
<evidence type="ECO:0000259" key="6">
    <source>
        <dbReference type="PROSITE" id="PS50006"/>
    </source>
</evidence>
<dbReference type="InterPro" id="IPR009003">
    <property type="entry name" value="Peptidase_S1_PA"/>
</dbReference>
<dbReference type="Pfam" id="PF00498">
    <property type="entry name" value="FHA"/>
    <property type="match status" value="2"/>
</dbReference>
<proteinExistence type="predicted"/>
<dbReference type="InterPro" id="IPR051201">
    <property type="entry name" value="Chloro_Bact_Ser_Proteases"/>
</dbReference>
<accession>A0ABN2KXB5</accession>
<dbReference type="PANTHER" id="PTHR43343:SF3">
    <property type="entry name" value="PROTEASE DO-LIKE 8, CHLOROPLASTIC"/>
    <property type="match status" value="1"/>
</dbReference>
<feature type="region of interest" description="Disordered" evidence="4">
    <location>
        <begin position="102"/>
        <end position="215"/>
    </location>
</feature>
<keyword evidence="2" id="KW-0645">Protease</keyword>
<feature type="transmembrane region" description="Helical" evidence="5">
    <location>
        <begin position="329"/>
        <end position="354"/>
    </location>
</feature>
<keyword evidence="8" id="KW-1185">Reference proteome</keyword>
<dbReference type="SUPFAM" id="SSF50494">
    <property type="entry name" value="Trypsin-like serine proteases"/>
    <property type="match status" value="1"/>
</dbReference>
<keyword evidence="5" id="KW-0472">Membrane</keyword>
<evidence type="ECO:0000313" key="7">
    <source>
        <dbReference type="EMBL" id="GAA1768611.1"/>
    </source>
</evidence>
<reference evidence="7 8" key="1">
    <citation type="journal article" date="2019" name="Int. J. Syst. Evol. Microbiol.">
        <title>The Global Catalogue of Microorganisms (GCM) 10K type strain sequencing project: providing services to taxonomists for standard genome sequencing and annotation.</title>
        <authorList>
            <consortium name="The Broad Institute Genomics Platform"/>
            <consortium name="The Broad Institute Genome Sequencing Center for Infectious Disease"/>
            <person name="Wu L."/>
            <person name="Ma J."/>
        </authorList>
    </citation>
    <scope>NUCLEOTIDE SEQUENCE [LARGE SCALE GENOMIC DNA]</scope>
    <source>
        <strain evidence="7 8">JCM 13249</strain>
    </source>
</reference>
<keyword evidence="3" id="KW-0378">Hydrolase</keyword>
<name>A0ABN2KXB5_9ACTN</name>
<evidence type="ECO:0000256" key="2">
    <source>
        <dbReference type="ARBA" id="ARBA00022670"/>
    </source>
</evidence>
<feature type="domain" description="FHA" evidence="6">
    <location>
        <begin position="239"/>
        <end position="287"/>
    </location>
</feature>
<dbReference type="SMART" id="SM00240">
    <property type="entry name" value="FHA"/>
    <property type="match status" value="2"/>
</dbReference>
<feature type="compositionally biased region" description="Low complexity" evidence="4">
    <location>
        <begin position="110"/>
        <end position="122"/>
    </location>
</feature>
<evidence type="ECO:0000256" key="5">
    <source>
        <dbReference type="SAM" id="Phobius"/>
    </source>
</evidence>
<evidence type="ECO:0000256" key="4">
    <source>
        <dbReference type="SAM" id="MobiDB-lite"/>
    </source>
</evidence>
<evidence type="ECO:0000256" key="1">
    <source>
        <dbReference type="ARBA" id="ARBA00022553"/>
    </source>
</evidence>
<dbReference type="PANTHER" id="PTHR43343">
    <property type="entry name" value="PEPTIDASE S12"/>
    <property type="match status" value="1"/>
</dbReference>
<dbReference type="RefSeq" id="WP_344085436.1">
    <property type="nucleotide sequence ID" value="NZ_BAAALS010000025.1"/>
</dbReference>
<feature type="compositionally biased region" description="Basic and acidic residues" evidence="4">
    <location>
        <begin position="275"/>
        <end position="286"/>
    </location>
</feature>
<comment type="caution">
    <text evidence="7">The sequence shown here is derived from an EMBL/GenBank/DDBJ whole genome shotgun (WGS) entry which is preliminary data.</text>
</comment>
<dbReference type="Gene3D" id="2.40.10.120">
    <property type="match status" value="1"/>
</dbReference>
<organism evidence="7 8">
    <name type="scientific">Luedemannella helvata</name>
    <dbReference type="NCBI Taxonomy" id="349315"/>
    <lineage>
        <taxon>Bacteria</taxon>
        <taxon>Bacillati</taxon>
        <taxon>Actinomycetota</taxon>
        <taxon>Actinomycetes</taxon>
        <taxon>Micromonosporales</taxon>
        <taxon>Micromonosporaceae</taxon>
        <taxon>Luedemannella</taxon>
    </lineage>
</organism>
<evidence type="ECO:0000256" key="3">
    <source>
        <dbReference type="ARBA" id="ARBA00022801"/>
    </source>
</evidence>
<feature type="domain" description="FHA" evidence="6">
    <location>
        <begin position="21"/>
        <end position="70"/>
    </location>
</feature>
<dbReference type="Proteomes" id="UP001500655">
    <property type="component" value="Unassembled WGS sequence"/>
</dbReference>
<dbReference type="Pfam" id="PF13365">
    <property type="entry name" value="Trypsin_2"/>
    <property type="match status" value="1"/>
</dbReference>
<dbReference type="InterPro" id="IPR008984">
    <property type="entry name" value="SMAD_FHA_dom_sf"/>
</dbReference>
<feature type="region of interest" description="Disordered" evidence="4">
    <location>
        <begin position="257"/>
        <end position="289"/>
    </location>
</feature>
<gene>
    <name evidence="7" type="ORF">GCM10009681_44890</name>
</gene>
<dbReference type="Gene3D" id="2.60.200.20">
    <property type="match status" value="2"/>
</dbReference>